<evidence type="ECO:0000313" key="2">
    <source>
        <dbReference type="EMBL" id="CUH78833.1"/>
    </source>
</evidence>
<dbReference type="Proteomes" id="UP000052022">
    <property type="component" value="Unassembled WGS sequence"/>
</dbReference>
<sequence length="355" mass="38084">MARISELHYSNAYANSSGVSEFLEVALRPRDDAADFVVSFYNQDGSVGLEVPLTHPDVIVTPDLDNDEMVYVISADHFNMFLTDPDGSGSNNYEAFALTNTETGEVIDFYDIGGGTQEITALDGAAAGETSVNLPVLTGPQSTTTTLQFNQPNPDDLVHAAVNAGDSGLACFVAGTLMDTPDGPRRVEDLRPGDLVLTEDAGAQPIIWAGQRTVAGQGKFAPITISKGTLGAERDLQVSPQHRLLIAGWMAELYFGEDEVLAPAKALVNGDTIYRAPCDAVTYVHVMFEQHQLVTTAGLISESFLPGPQGLNGWPCEMSEELFALFPELRYSPDACGMAARRICRASEAAVLDIY</sequence>
<dbReference type="InterPro" id="IPR028992">
    <property type="entry name" value="Hedgehog/Intein_dom"/>
</dbReference>
<dbReference type="OrthoDB" id="6305173at2"/>
<evidence type="ECO:0000313" key="3">
    <source>
        <dbReference type="Proteomes" id="UP000052022"/>
    </source>
</evidence>
<dbReference type="EMBL" id="CYSD01000033">
    <property type="protein sequence ID" value="CUH78833.1"/>
    <property type="molecule type" value="Genomic_DNA"/>
</dbReference>
<dbReference type="STRING" id="928856.SAMN04488049_110122"/>
<dbReference type="AlphaFoldDB" id="A0A0N7LZW9"/>
<feature type="domain" description="Hedgehog/Intein (Hint)" evidence="1">
    <location>
        <begin position="171"/>
        <end position="307"/>
    </location>
</feature>
<evidence type="ECO:0000259" key="1">
    <source>
        <dbReference type="Pfam" id="PF13403"/>
    </source>
</evidence>
<dbReference type="SUPFAM" id="SSF51294">
    <property type="entry name" value="Hedgehog/intein (Hint) domain"/>
    <property type="match status" value="1"/>
</dbReference>
<dbReference type="Gene3D" id="2.170.16.10">
    <property type="entry name" value="Hedgehog/Intein (Hint) domain"/>
    <property type="match status" value="1"/>
</dbReference>
<organism evidence="2 3">
    <name type="scientific">Tritonibacter multivorans</name>
    <dbReference type="NCBI Taxonomy" id="928856"/>
    <lineage>
        <taxon>Bacteria</taxon>
        <taxon>Pseudomonadati</taxon>
        <taxon>Pseudomonadota</taxon>
        <taxon>Alphaproteobacteria</taxon>
        <taxon>Rhodobacterales</taxon>
        <taxon>Paracoccaceae</taxon>
        <taxon>Tritonibacter</taxon>
    </lineage>
</organism>
<keyword evidence="3" id="KW-1185">Reference proteome</keyword>
<protein>
    <recommendedName>
        <fullName evidence="1">Hedgehog/Intein (Hint) domain-containing protein</fullName>
    </recommendedName>
</protein>
<accession>A0A0N7LZW9</accession>
<dbReference type="InterPro" id="IPR036844">
    <property type="entry name" value="Hint_dom_sf"/>
</dbReference>
<gene>
    <name evidence="2" type="ORF">TRM7557_02064</name>
</gene>
<proteinExistence type="predicted"/>
<dbReference type="RefSeq" id="WP_058290121.1">
    <property type="nucleotide sequence ID" value="NZ_CYSD01000033.1"/>
</dbReference>
<name>A0A0N7LZW9_9RHOB</name>
<dbReference type="Pfam" id="PF13403">
    <property type="entry name" value="Hint_2"/>
    <property type="match status" value="1"/>
</dbReference>
<reference evidence="2 3" key="1">
    <citation type="submission" date="2015-09" db="EMBL/GenBank/DDBJ databases">
        <authorList>
            <consortium name="Swine Surveillance"/>
        </authorList>
    </citation>
    <scope>NUCLEOTIDE SEQUENCE [LARGE SCALE GENOMIC DNA]</scope>
    <source>
        <strain evidence="2 3">CECT 7557</strain>
    </source>
</reference>